<proteinExistence type="predicted"/>
<gene>
    <name evidence="2" type="ORF">A3F25_00560</name>
</gene>
<evidence type="ECO:0000313" key="3">
    <source>
        <dbReference type="Proteomes" id="UP000177478"/>
    </source>
</evidence>
<dbReference type="InterPro" id="IPR003489">
    <property type="entry name" value="RHF/RaiA"/>
</dbReference>
<dbReference type="STRING" id="1802689.A3F25_00560"/>
<dbReference type="Pfam" id="PF02482">
    <property type="entry name" value="Ribosomal_S30AE"/>
    <property type="match status" value="1"/>
</dbReference>
<dbReference type="Proteomes" id="UP000177478">
    <property type="component" value="Unassembled WGS sequence"/>
</dbReference>
<protein>
    <submittedName>
        <fullName evidence="2">Ribosomal subunit interface protein</fullName>
    </submittedName>
</protein>
<comment type="caution">
    <text evidence="2">The sequence shown here is derived from an EMBL/GenBank/DDBJ whole genome shotgun (WGS) entry which is preliminary data.</text>
</comment>
<feature type="region of interest" description="Disordered" evidence="1">
    <location>
        <begin position="1"/>
        <end position="61"/>
    </location>
</feature>
<feature type="compositionally biased region" description="Polar residues" evidence="1">
    <location>
        <begin position="1"/>
        <end position="11"/>
    </location>
</feature>
<dbReference type="EMBL" id="MGKD01000013">
    <property type="protein sequence ID" value="OGN19578.1"/>
    <property type="molecule type" value="Genomic_DNA"/>
</dbReference>
<dbReference type="NCBIfam" id="TIGR00741">
    <property type="entry name" value="yfiA"/>
    <property type="match status" value="1"/>
</dbReference>
<dbReference type="SUPFAM" id="SSF69754">
    <property type="entry name" value="Ribosome binding protein Y (YfiA homologue)"/>
    <property type="match status" value="1"/>
</dbReference>
<evidence type="ECO:0000256" key="1">
    <source>
        <dbReference type="SAM" id="MobiDB-lite"/>
    </source>
</evidence>
<name>A0A1F8G456_9BACT</name>
<evidence type="ECO:0000313" key="2">
    <source>
        <dbReference type="EMBL" id="OGN19578.1"/>
    </source>
</evidence>
<dbReference type="Gene3D" id="3.30.160.100">
    <property type="entry name" value="Ribosome hibernation promotion factor-like"/>
    <property type="match status" value="1"/>
</dbReference>
<dbReference type="AlphaFoldDB" id="A0A1F8G456"/>
<dbReference type="InterPro" id="IPR036567">
    <property type="entry name" value="RHF-like"/>
</dbReference>
<accession>A0A1F8G456</accession>
<organism evidence="2 3">
    <name type="scientific">Candidatus Yanofskybacteria bacterium RIFCSPHIGHO2_12_FULL_45_19b</name>
    <dbReference type="NCBI Taxonomy" id="1802689"/>
    <lineage>
        <taxon>Bacteria</taxon>
        <taxon>Candidatus Yanofskyibacteriota</taxon>
    </lineage>
</organism>
<sequence length="194" mass="21955">MTVWSAVTKNYSPLGGLTRRDSIRSSNTATFKKNGKKKKSSKEEDSQKESSQAQESLATEKQLPTAKQRLTPWGVCFLPFFSLGYIHMETILHGKNIELSDSIRFLVDAKAAALKRLLTRWSKQDIILRVEVGKPSKHHQSGPVFYAEINLDLLGKVLRAEAKHYSLPDAIGEAFKELSAQMRKLKERVITRKK</sequence>
<reference evidence="2 3" key="1">
    <citation type="journal article" date="2016" name="Nat. Commun.">
        <title>Thousands of microbial genomes shed light on interconnected biogeochemical processes in an aquifer system.</title>
        <authorList>
            <person name="Anantharaman K."/>
            <person name="Brown C.T."/>
            <person name="Hug L.A."/>
            <person name="Sharon I."/>
            <person name="Castelle C.J."/>
            <person name="Probst A.J."/>
            <person name="Thomas B.C."/>
            <person name="Singh A."/>
            <person name="Wilkins M.J."/>
            <person name="Karaoz U."/>
            <person name="Brodie E.L."/>
            <person name="Williams K.H."/>
            <person name="Hubbard S.S."/>
            <person name="Banfield J.F."/>
        </authorList>
    </citation>
    <scope>NUCLEOTIDE SEQUENCE [LARGE SCALE GENOMIC DNA]</scope>
</reference>